<evidence type="ECO:0000313" key="3">
    <source>
        <dbReference type="Proteomes" id="UP000054565"/>
    </source>
</evidence>
<proteinExistence type="predicted"/>
<dbReference type="Proteomes" id="UP000054565">
    <property type="component" value="Unassembled WGS sequence"/>
</dbReference>
<dbReference type="SUPFAM" id="SSF56112">
    <property type="entry name" value="Protein kinase-like (PK-like)"/>
    <property type="match status" value="1"/>
</dbReference>
<reference evidence="3" key="1">
    <citation type="journal article" date="2010" name="Genome Res.">
        <title>Population genomic sequencing of Coccidioides fungi reveals recent hybridization and transposon control.</title>
        <authorList>
            <person name="Neafsey D.E."/>
            <person name="Barker B.M."/>
            <person name="Sharpton T.J."/>
            <person name="Stajich J.E."/>
            <person name="Park D.J."/>
            <person name="Whiston E."/>
            <person name="Hung C.-Y."/>
            <person name="McMahan C."/>
            <person name="White J."/>
            <person name="Sykes S."/>
            <person name="Heiman D."/>
            <person name="Young S."/>
            <person name="Zeng Q."/>
            <person name="Abouelleil A."/>
            <person name="Aftuck L."/>
            <person name="Bessette D."/>
            <person name="Brown A."/>
            <person name="FitzGerald M."/>
            <person name="Lui A."/>
            <person name="Macdonald J.P."/>
            <person name="Priest M."/>
            <person name="Orbach M.J."/>
            <person name="Galgiani J.N."/>
            <person name="Kirkland T.N."/>
            <person name="Cole G.T."/>
            <person name="Birren B.W."/>
            <person name="Henn M.R."/>
            <person name="Taylor J.W."/>
            <person name="Rounsley S.D."/>
        </authorList>
    </citation>
    <scope>NUCLEOTIDE SEQUENCE [LARGE SCALE GENOMIC DNA]</scope>
    <source>
        <strain evidence="3">RMSCC 2394</strain>
    </source>
</reference>
<accession>A0A0J6YJW6</accession>
<organism evidence="2 3">
    <name type="scientific">Coccidioides immitis RMSCC 2394</name>
    <dbReference type="NCBI Taxonomy" id="404692"/>
    <lineage>
        <taxon>Eukaryota</taxon>
        <taxon>Fungi</taxon>
        <taxon>Dikarya</taxon>
        <taxon>Ascomycota</taxon>
        <taxon>Pezizomycotina</taxon>
        <taxon>Eurotiomycetes</taxon>
        <taxon>Eurotiomycetidae</taxon>
        <taxon>Onygenales</taxon>
        <taxon>Onygenaceae</taxon>
        <taxon>Coccidioides</taxon>
    </lineage>
</organism>
<dbReference type="CDD" id="cd05120">
    <property type="entry name" value="APH_ChoK_like"/>
    <property type="match status" value="1"/>
</dbReference>
<dbReference type="Gene3D" id="3.90.1200.10">
    <property type="match status" value="1"/>
</dbReference>
<dbReference type="PANTHER" id="PTHR21310">
    <property type="entry name" value="AMINOGLYCOSIDE PHOSPHOTRANSFERASE-RELATED-RELATED"/>
    <property type="match status" value="1"/>
</dbReference>
<dbReference type="Pfam" id="PF01636">
    <property type="entry name" value="APH"/>
    <property type="match status" value="1"/>
</dbReference>
<dbReference type="EMBL" id="DS028097">
    <property type="protein sequence ID" value="KMP07228.1"/>
    <property type="molecule type" value="Genomic_DNA"/>
</dbReference>
<name>A0A0J6YJW6_COCIT</name>
<gene>
    <name evidence="2" type="ORF">CIRG_06909</name>
</gene>
<protein>
    <recommendedName>
        <fullName evidence="1">Aminoglycoside phosphotransferase domain-containing protein</fullName>
    </recommendedName>
</protein>
<evidence type="ECO:0000259" key="1">
    <source>
        <dbReference type="Pfam" id="PF01636"/>
    </source>
</evidence>
<feature type="domain" description="Aminoglycoside phosphotransferase" evidence="1">
    <location>
        <begin position="338"/>
        <end position="535"/>
    </location>
</feature>
<dbReference type="InterPro" id="IPR002575">
    <property type="entry name" value="Aminoglycoside_PTrfase"/>
</dbReference>
<dbReference type="OrthoDB" id="2906425at2759"/>
<dbReference type="InterPro" id="IPR051678">
    <property type="entry name" value="AGP_Transferase"/>
</dbReference>
<dbReference type="STRING" id="404692.A0A0J6YJW6"/>
<dbReference type="InterPro" id="IPR011009">
    <property type="entry name" value="Kinase-like_dom_sf"/>
</dbReference>
<dbReference type="AlphaFoldDB" id="A0A0J6YJW6"/>
<sequence>MRTTTQAPVFTLTHDERACLDARLVIKSAQLSAIEHLHLKLFLNRAVKSPVAARFILSRTSLAGPGNSVEDILRSIKEDLQSLALKFSHEVTVSSSVDKALRKREKNRCCISKHGDRLEATYVVSPSILNDKDLQPGGTLRPLLDAAVTPELADRLFLFLQSCETQNEELKNLWLMSPLVRSAFRGGHIVMSSNEVGGSTYWRVRKQTPGNFSVPGVSDSDFFTTIYKVAPAQTENHPPLPEPFLLRIHSTISASLHYMTIERQINNGWQPTAEADWKIGRTGQRFLQCLFLVLPAILRLWVFKLILKLMDRWDPQRDSSFKYLPFGLCLKLGQRASKNEANALLLVEKYTSIPAPRLIAFAQDGRNNGYLLMTRVPGVPMDSVFYRMTYEERSQVAKDLGKYISQYRCIRNTNEYLICDTLGGPTMDHRTKTRRPCGPYESKEEFLDFLTEKLKDARHTFPVSVLYERKHDICFTHSDLHLSNIFVQNGRLSGLVDWEHACFKPEYWDYTRVMWAYKSDDQLEKEFSLAFDKSYKDELEAERLIWELDPIF</sequence>
<evidence type="ECO:0000313" key="2">
    <source>
        <dbReference type="EMBL" id="KMP07228.1"/>
    </source>
</evidence>
<dbReference type="PANTHER" id="PTHR21310:SF15">
    <property type="entry name" value="AMINOGLYCOSIDE PHOSPHOTRANSFERASE DOMAIN-CONTAINING PROTEIN"/>
    <property type="match status" value="1"/>
</dbReference>